<dbReference type="GO" id="GO:0005737">
    <property type="term" value="C:cytoplasm"/>
    <property type="evidence" value="ECO:0007669"/>
    <property type="project" value="UniProtKB-SubCell"/>
</dbReference>
<evidence type="ECO:0000256" key="2">
    <source>
        <dbReference type="ARBA" id="ARBA00022490"/>
    </source>
</evidence>
<evidence type="ECO:0000313" key="14">
    <source>
        <dbReference type="EMBL" id="KGX92169.1"/>
    </source>
</evidence>
<dbReference type="eggNOG" id="COG0699">
    <property type="taxonomic scope" value="Bacteria"/>
</dbReference>
<dbReference type="EC" id="3.6.1.-" evidence="10"/>
<evidence type="ECO:0000256" key="7">
    <source>
        <dbReference type="ARBA" id="ARBA00049360"/>
    </source>
</evidence>
<dbReference type="EMBL" id="AVPE01000007">
    <property type="protein sequence ID" value="KGX92169.1"/>
    <property type="molecule type" value="Genomic_DNA"/>
</dbReference>
<dbReference type="InterPro" id="IPR046840">
    <property type="entry name" value="SpoIVA_C"/>
</dbReference>
<dbReference type="STRING" id="1385510.GCA_000425205_00752"/>
<dbReference type="Pfam" id="PF20439">
    <property type="entry name" value="SpoIVA_C"/>
    <property type="match status" value="1"/>
</dbReference>
<dbReference type="FunFam" id="3.40.50.300:FF:000648">
    <property type="entry name" value="Stage IV sporulation protein A"/>
    <property type="match status" value="1"/>
</dbReference>
<dbReference type="SUPFAM" id="SSF52540">
    <property type="entry name" value="P-loop containing nucleoside triphosphate hydrolases"/>
    <property type="match status" value="1"/>
</dbReference>
<dbReference type="GO" id="GO:0042244">
    <property type="term" value="P:spore wall assembly"/>
    <property type="evidence" value="ECO:0007669"/>
    <property type="project" value="UniProtKB-ARBA"/>
</dbReference>
<organism evidence="14 15">
    <name type="scientific">Pontibacillus halophilus JSM 076056 = DSM 19796</name>
    <dbReference type="NCBI Taxonomy" id="1385510"/>
    <lineage>
        <taxon>Bacteria</taxon>
        <taxon>Bacillati</taxon>
        <taxon>Bacillota</taxon>
        <taxon>Bacilli</taxon>
        <taxon>Bacillales</taxon>
        <taxon>Bacillaceae</taxon>
        <taxon>Pontibacillus</taxon>
    </lineage>
</organism>
<proteinExistence type="predicted"/>
<evidence type="ECO:0000256" key="10">
    <source>
        <dbReference type="PIRNR" id="PIRNR007466"/>
    </source>
</evidence>
<evidence type="ECO:0000259" key="13">
    <source>
        <dbReference type="Pfam" id="PF20439"/>
    </source>
</evidence>
<keyword evidence="5 10" id="KW-0067">ATP-binding</keyword>
<dbReference type="AlphaFoldDB" id="A0A0A5GJJ9"/>
<protein>
    <recommendedName>
        <fullName evidence="8 10">Stage IV sporulation protein A</fullName>
        <ecNumber evidence="10">3.6.1.-</ecNumber>
    </recommendedName>
    <alternativeName>
        <fullName evidence="9 10">Coat morphogenetic protein SpoIVA</fullName>
    </alternativeName>
</protein>
<accession>A0A0A5GJJ9</accession>
<feature type="domain" description="Stage IV sporulation protein A middle" evidence="12">
    <location>
        <begin position="238"/>
        <end position="416"/>
    </location>
</feature>
<dbReference type="PIRSF" id="PIRSF007466">
    <property type="entry name" value="SpoIVA"/>
    <property type="match status" value="1"/>
</dbReference>
<name>A0A0A5GJJ9_9BACI</name>
<dbReference type="Proteomes" id="UP000030528">
    <property type="component" value="Unassembled WGS sequence"/>
</dbReference>
<evidence type="ECO:0000256" key="9">
    <source>
        <dbReference type="ARBA" id="ARBA00082123"/>
    </source>
</evidence>
<evidence type="ECO:0000259" key="12">
    <source>
        <dbReference type="Pfam" id="PF20438"/>
    </source>
</evidence>
<keyword evidence="3 10" id="KW-0547">Nucleotide-binding</keyword>
<comment type="subcellular location">
    <subcellularLocation>
        <location evidence="1 10">Cytoplasm</location>
    </subcellularLocation>
</comment>
<evidence type="ECO:0000256" key="3">
    <source>
        <dbReference type="ARBA" id="ARBA00022741"/>
    </source>
</evidence>
<comment type="caution">
    <text evidence="14">The sequence shown here is derived from an EMBL/GenBank/DDBJ whole genome shotgun (WGS) entry which is preliminary data.</text>
</comment>
<dbReference type="Pfam" id="PF20438">
    <property type="entry name" value="SpoIVA_middle"/>
    <property type="match status" value="1"/>
</dbReference>
<dbReference type="InterPro" id="IPR046841">
    <property type="entry name" value="SpoIVA_middle"/>
</dbReference>
<comment type="function">
    <text evidence="10">ATPase. Has a role at an early stage in the morphogenesis of the spore coat.</text>
</comment>
<keyword evidence="2 10" id="KW-0963">Cytoplasm</keyword>
<evidence type="ECO:0000256" key="8">
    <source>
        <dbReference type="ARBA" id="ARBA00073701"/>
    </source>
</evidence>
<dbReference type="InterPro" id="IPR027417">
    <property type="entry name" value="P-loop_NTPase"/>
</dbReference>
<dbReference type="Gene3D" id="3.40.50.300">
    <property type="entry name" value="P-loop containing nucleotide triphosphate hydrolases"/>
    <property type="match status" value="1"/>
</dbReference>
<dbReference type="GO" id="GO:0005524">
    <property type="term" value="F:ATP binding"/>
    <property type="evidence" value="ECO:0007669"/>
    <property type="project" value="UniProtKB-KW"/>
</dbReference>
<dbReference type="InterPro" id="IPR046842">
    <property type="entry name" value="SpoIVA_ATPase"/>
</dbReference>
<keyword evidence="15" id="KW-1185">Reference proteome</keyword>
<dbReference type="RefSeq" id="WP_026799521.1">
    <property type="nucleotide sequence ID" value="NZ_AULI01000002.1"/>
</dbReference>
<evidence type="ECO:0000256" key="1">
    <source>
        <dbReference type="ARBA" id="ARBA00004496"/>
    </source>
</evidence>
<gene>
    <name evidence="14" type="ORF">N781_17875</name>
</gene>
<dbReference type="InterPro" id="IPR014201">
    <property type="entry name" value="Spore_IV_A"/>
</dbReference>
<comment type="catalytic activity">
    <reaction evidence="7 10">
        <text>ATP + H2O = ADP + phosphate + H(+)</text>
        <dbReference type="Rhea" id="RHEA:13065"/>
        <dbReference type="ChEBI" id="CHEBI:15377"/>
        <dbReference type="ChEBI" id="CHEBI:15378"/>
        <dbReference type="ChEBI" id="CHEBI:30616"/>
        <dbReference type="ChEBI" id="CHEBI:43474"/>
        <dbReference type="ChEBI" id="CHEBI:456216"/>
    </reaction>
</comment>
<dbReference type="OrthoDB" id="9761464at2"/>
<reference evidence="14 15" key="1">
    <citation type="submission" date="2013-08" db="EMBL/GenBank/DDBJ databases">
        <authorList>
            <person name="Huang J."/>
            <person name="Wang G."/>
        </authorList>
    </citation>
    <scope>NUCLEOTIDE SEQUENCE [LARGE SCALE GENOMIC DNA]</scope>
    <source>
        <strain evidence="14 15">JSM 076056</strain>
    </source>
</reference>
<feature type="domain" description="Sporulation stage IV protein A C-terminal" evidence="13">
    <location>
        <begin position="417"/>
        <end position="492"/>
    </location>
</feature>
<feature type="domain" description="Stage IV sporulation protein A ATPase" evidence="11">
    <location>
        <begin position="1"/>
        <end position="237"/>
    </location>
</feature>
<dbReference type="GO" id="GO:0016887">
    <property type="term" value="F:ATP hydrolysis activity"/>
    <property type="evidence" value="ECO:0007669"/>
    <property type="project" value="InterPro"/>
</dbReference>
<dbReference type="NCBIfam" id="TIGR02836">
    <property type="entry name" value="spore_IV_A"/>
    <property type="match status" value="1"/>
</dbReference>
<dbReference type="Pfam" id="PF09547">
    <property type="entry name" value="SpoIVA_ATPase"/>
    <property type="match status" value="1"/>
</dbReference>
<keyword evidence="6 10" id="KW-0749">Sporulation</keyword>
<evidence type="ECO:0000256" key="5">
    <source>
        <dbReference type="ARBA" id="ARBA00022840"/>
    </source>
</evidence>
<keyword evidence="4 10" id="KW-0378">Hydrolase</keyword>
<evidence type="ECO:0000313" key="15">
    <source>
        <dbReference type="Proteomes" id="UP000030528"/>
    </source>
</evidence>
<evidence type="ECO:0000256" key="4">
    <source>
        <dbReference type="ARBA" id="ARBA00022801"/>
    </source>
</evidence>
<evidence type="ECO:0000256" key="6">
    <source>
        <dbReference type="ARBA" id="ARBA00022969"/>
    </source>
</evidence>
<evidence type="ECO:0000259" key="11">
    <source>
        <dbReference type="Pfam" id="PF09547"/>
    </source>
</evidence>
<sequence>MERVDIFKDISKRTDGDIYLGVVGAVRTGKSTFIKKFMELVVLPNIQDENERARAQDELPQSAAGKTIMTTEPKFVPNQAVQVHVDEGLDVNFRVVDCVGYTVEGAKGYEDENGPRMIHTPWYEEPIPFTEAAEIGTRKVITEHSTIGVVVTTDGTIGEIPRHDYVEAEERVVEELKEVGKPFIMIVNSVRPYHQDTDLLRKQLQEKYDIPVLALSVESMREQDVYSVLREALYEFPVLEVNVNLPSWVMVLKEGHWLRKNYQEAIQDTVKDIKRLRDVDRVVGHFGEYDYIEKANLAGMELGDGIAEIDLHAPDYLYDQVLKEIVGEEIRGKDHLLQLMQDFAHAKREYDAVADALQMVKQTGYGIASPTLEDMALDEPEIIRQGSRFGVRLKAVAPSIHMVKVDVESEFSPIIGTEKQSEELVRYLMQDFEEDPLSIWNSDIFGRSLSSIVREGISAKLSLMPENARYKLKETLERIINEGSGGLIAIIL</sequence>